<keyword evidence="3" id="KW-1185">Reference proteome</keyword>
<evidence type="ECO:0000313" key="2">
    <source>
        <dbReference type="EMBL" id="KAK2597047.1"/>
    </source>
</evidence>
<feature type="compositionally biased region" description="Acidic residues" evidence="1">
    <location>
        <begin position="55"/>
        <end position="71"/>
    </location>
</feature>
<proteinExistence type="predicted"/>
<evidence type="ECO:0000256" key="1">
    <source>
        <dbReference type="SAM" id="MobiDB-lite"/>
    </source>
</evidence>
<feature type="compositionally biased region" description="Low complexity" evidence="1">
    <location>
        <begin position="108"/>
        <end position="120"/>
    </location>
</feature>
<accession>A0AAD9VWW3</accession>
<dbReference type="AlphaFoldDB" id="A0AAD9VWW3"/>
<gene>
    <name evidence="2" type="ORF">N8I77_012920</name>
</gene>
<feature type="region of interest" description="Disordered" evidence="1">
    <location>
        <begin position="1"/>
        <end position="179"/>
    </location>
</feature>
<dbReference type="EMBL" id="JAUJFL010000010">
    <property type="protein sequence ID" value="KAK2597047.1"/>
    <property type="molecule type" value="Genomic_DNA"/>
</dbReference>
<dbReference type="Proteomes" id="UP001265746">
    <property type="component" value="Unassembled WGS sequence"/>
</dbReference>
<evidence type="ECO:0000313" key="3">
    <source>
        <dbReference type="Proteomes" id="UP001265746"/>
    </source>
</evidence>
<comment type="caution">
    <text evidence="2">The sequence shown here is derived from an EMBL/GenBank/DDBJ whole genome shotgun (WGS) entry which is preliminary data.</text>
</comment>
<feature type="compositionally biased region" description="Basic and acidic residues" evidence="1">
    <location>
        <begin position="40"/>
        <end position="54"/>
    </location>
</feature>
<reference evidence="2" key="1">
    <citation type="submission" date="2023-06" db="EMBL/GenBank/DDBJ databases">
        <authorList>
            <person name="Noh H."/>
        </authorList>
    </citation>
    <scope>NUCLEOTIDE SEQUENCE</scope>
    <source>
        <strain evidence="2">DUCC20226</strain>
    </source>
</reference>
<protein>
    <submittedName>
        <fullName evidence="2">Uncharacterized protein</fullName>
    </submittedName>
</protein>
<feature type="compositionally biased region" description="Acidic residues" evidence="1">
    <location>
        <begin position="1"/>
        <end position="13"/>
    </location>
</feature>
<organism evidence="2 3">
    <name type="scientific">Phomopsis amygdali</name>
    <name type="common">Fusicoccum amygdali</name>
    <dbReference type="NCBI Taxonomy" id="1214568"/>
    <lineage>
        <taxon>Eukaryota</taxon>
        <taxon>Fungi</taxon>
        <taxon>Dikarya</taxon>
        <taxon>Ascomycota</taxon>
        <taxon>Pezizomycotina</taxon>
        <taxon>Sordariomycetes</taxon>
        <taxon>Sordariomycetidae</taxon>
        <taxon>Diaporthales</taxon>
        <taxon>Diaporthaceae</taxon>
        <taxon>Diaporthe</taxon>
    </lineage>
</organism>
<name>A0AAD9VWW3_PHOAM</name>
<sequence>MPPFVEDIDDFFDDVPIPNIGTDIFDDEEPLDSGPVIPDILREEVAETVVRIDNEGEEDKDDDEDADEDIENGLVTDNAVPEAPMDVPAPASAKKRGRASQPASRVSTPAKKTPKAAKATSGRKRKAEEDADEPAAKRSGRGRATAAAAREGTKEASKKRPRAASGTVKEVRLYPRLLG</sequence>
<dbReference type="EMBL" id="JAUJFL010000010">
    <property type="protein sequence ID" value="KAK2597048.1"/>
    <property type="molecule type" value="Genomic_DNA"/>
</dbReference>